<dbReference type="GO" id="GO:0006355">
    <property type="term" value="P:regulation of DNA-templated transcription"/>
    <property type="evidence" value="ECO:0007669"/>
    <property type="project" value="InterPro"/>
</dbReference>
<dbReference type="InterPro" id="IPR009057">
    <property type="entry name" value="Homeodomain-like_sf"/>
</dbReference>
<evidence type="ECO:0000256" key="2">
    <source>
        <dbReference type="ARBA" id="ARBA00022840"/>
    </source>
</evidence>
<dbReference type="GO" id="GO:0005524">
    <property type="term" value="F:ATP binding"/>
    <property type="evidence" value="ECO:0007669"/>
    <property type="project" value="UniProtKB-KW"/>
</dbReference>
<keyword evidence="9" id="KW-1185">Reference proteome</keyword>
<dbReference type="Gene3D" id="3.40.50.300">
    <property type="entry name" value="P-loop containing nucleotide triphosphate hydrolases"/>
    <property type="match status" value="1"/>
</dbReference>
<dbReference type="FunFam" id="3.40.50.300:FF:000006">
    <property type="entry name" value="DNA-binding transcriptional regulator NtrC"/>
    <property type="match status" value="1"/>
</dbReference>
<dbReference type="SMART" id="SM00382">
    <property type="entry name" value="AAA"/>
    <property type="match status" value="1"/>
</dbReference>
<dbReference type="Pfam" id="PF00158">
    <property type="entry name" value="Sigma54_activat"/>
    <property type="match status" value="1"/>
</dbReference>
<evidence type="ECO:0000313" key="9">
    <source>
        <dbReference type="Proteomes" id="UP000565521"/>
    </source>
</evidence>
<dbReference type="Gene3D" id="3.30.450.40">
    <property type="match status" value="3"/>
</dbReference>
<dbReference type="InterPro" id="IPR002078">
    <property type="entry name" value="Sigma_54_int"/>
</dbReference>
<dbReference type="Pfam" id="PF01590">
    <property type="entry name" value="GAF"/>
    <property type="match status" value="2"/>
</dbReference>
<keyword evidence="2" id="KW-0067">ATP-binding</keyword>
<keyword evidence="5" id="KW-0804">Transcription</keyword>
<dbReference type="PROSITE" id="PS00675">
    <property type="entry name" value="SIGMA54_INTERACT_1"/>
    <property type="match status" value="1"/>
</dbReference>
<evidence type="ECO:0000256" key="1">
    <source>
        <dbReference type="ARBA" id="ARBA00022741"/>
    </source>
</evidence>
<comment type="caution">
    <text evidence="8">The sequence shown here is derived from an EMBL/GenBank/DDBJ whole genome shotgun (WGS) entry which is preliminary data.</text>
</comment>
<sequence length="1083" mass="120746">MHSKMEVNPANKQSAASLELLLDLSTTIATLRDRTALLRSLFEKLQPVFGFHDVGLFVLTPDGRFIADWAARDVAISPSFDNEEYHKLSWQRLAYPGPGLAVLVDRFKQAGQPVVVPYDDAYVALFENELVRQECERVITASGYRELMGTLLRAGGQVLGYVCFNSLTAGHFQAAQFDLFQGVADQLAASVANILAHEELQQREQEKTTLLSISQAIATARNSVELLTVIREKAQRLLPFYDTGVLLVDAQGQFHYDLAVNLPDWDPSASNNALHAAGLHRVPHAGSYVEYVMGLLAQDGGPLIEDYTRRYDEFDYPFFPILRELGFKEGIVTELRSGGKVLGTLWLNALAHGTFSPAQFGVFQNLADQVASAVANILAQEEILAREQEKAALLNITEALSRSSNRREVLQVVYNHLRQLLPFDGSGLFIVHEDEDFHQLLIHSDEMAGDPTWPIGTAAALSYRGSAAEWMAQGVGVSPLRDLMARFPNHPHYPDLQAAGIQEMMHGPLSSNGHIIGLFCLNARRVGTYSSEHLRLFRHVADQLAVAVANILAHEDIVAREREKTLQIEANHALSVNADWATRLGRLSLVLQAAVPHDYLVFCIGDPQFPAVEHMYRFERIGHEEYRCLDAAAFCRISGLSLAEHEALCQAARMRQETPELLQGAEFTAFCQRHKLAAVAARAFGLHSQLRLPVPLSRGGQCVIAAYSRQAAAYRPEHLSLLVRLAPTLGLMLEKLLAYEEIQSLNEQLQQEKAYLKEELQTTYNFGEIIGSGPALQQAFRRIQRVAPTDATVLLEGETGTGKELFARALHEASPRRAKVLVKVNCAALPAQLIESELFGHERGAFTGAHERRIGKFELAQGSTIFLDEIGELPLELQAKLLRVLQEKEFERLGGSKVFRADVRVVAATNRDLQREVAEGRFRADLFFRLNVVPVRLPSLRERPEDIPLLAQHFLRKYAARFGKALHGIAPAALQQMQHYHWPGNVRELEHLIEQSLILSESRLLELAQPLAPPTSNSVAFQGEWPVRTWQDAERDNILAALRLTEGRIRGPRGAARLLDIHPNTLDTRMQKLGISKAFIQQR</sequence>
<dbReference type="InterPro" id="IPR025662">
    <property type="entry name" value="Sigma_54_int_dom_ATP-bd_1"/>
</dbReference>
<evidence type="ECO:0000256" key="4">
    <source>
        <dbReference type="ARBA" id="ARBA00023125"/>
    </source>
</evidence>
<evidence type="ECO:0000313" key="8">
    <source>
        <dbReference type="EMBL" id="NVO32266.1"/>
    </source>
</evidence>
<proteinExistence type="predicted"/>
<dbReference type="SMART" id="SM00065">
    <property type="entry name" value="GAF"/>
    <property type="match status" value="3"/>
</dbReference>
<dbReference type="SUPFAM" id="SSF46689">
    <property type="entry name" value="Homeodomain-like"/>
    <property type="match status" value="1"/>
</dbReference>
<keyword evidence="3" id="KW-0805">Transcription regulation</keyword>
<dbReference type="InterPro" id="IPR025944">
    <property type="entry name" value="Sigma_54_int_dom_CS"/>
</dbReference>
<dbReference type="Pfam" id="PF25601">
    <property type="entry name" value="AAA_lid_14"/>
    <property type="match status" value="1"/>
</dbReference>
<dbReference type="Gene3D" id="1.10.10.60">
    <property type="entry name" value="Homeodomain-like"/>
    <property type="match status" value="1"/>
</dbReference>
<reference evidence="8 9" key="1">
    <citation type="submission" date="2020-05" db="EMBL/GenBank/DDBJ databases">
        <title>Hymenobacter terrestris sp. nov. and Hymenobacter lapidiphilus sp. nov., isolated from regoliths in Antarctica.</title>
        <authorList>
            <person name="Sedlacek I."/>
            <person name="Pantucek R."/>
            <person name="Zeman M."/>
            <person name="Holochova P."/>
            <person name="Kralova S."/>
            <person name="Stankova E."/>
            <person name="Sedo O."/>
            <person name="Micenkova L."/>
            <person name="Svec P."/>
            <person name="Gupta V."/>
            <person name="Sood U."/>
            <person name="Korpole U.S."/>
            <person name="Lal R."/>
        </authorList>
    </citation>
    <scope>NUCLEOTIDE SEQUENCE [LARGE SCALE GENOMIC DNA]</scope>
    <source>
        <strain evidence="8 9">P5342</strain>
    </source>
</reference>
<evidence type="ECO:0000256" key="3">
    <source>
        <dbReference type="ARBA" id="ARBA00023015"/>
    </source>
</evidence>
<dbReference type="SUPFAM" id="SSF55781">
    <property type="entry name" value="GAF domain-like"/>
    <property type="match status" value="3"/>
</dbReference>
<feature type="coiled-coil region" evidence="6">
    <location>
        <begin position="732"/>
        <end position="762"/>
    </location>
</feature>
<dbReference type="EMBL" id="JABKAU010000026">
    <property type="protein sequence ID" value="NVO32266.1"/>
    <property type="molecule type" value="Genomic_DNA"/>
</dbReference>
<keyword evidence="6" id="KW-0175">Coiled coil</keyword>
<dbReference type="InterPro" id="IPR058031">
    <property type="entry name" value="AAA_lid_NorR"/>
</dbReference>
<dbReference type="CDD" id="cd00009">
    <property type="entry name" value="AAA"/>
    <property type="match status" value="1"/>
</dbReference>
<gene>
    <name evidence="8" type="ORF">HW554_13685</name>
</gene>
<dbReference type="Proteomes" id="UP000565521">
    <property type="component" value="Unassembled WGS sequence"/>
</dbReference>
<evidence type="ECO:0000256" key="6">
    <source>
        <dbReference type="SAM" id="Coils"/>
    </source>
</evidence>
<dbReference type="InterPro" id="IPR003593">
    <property type="entry name" value="AAA+_ATPase"/>
</dbReference>
<dbReference type="GO" id="GO:0003677">
    <property type="term" value="F:DNA binding"/>
    <property type="evidence" value="ECO:0007669"/>
    <property type="project" value="UniProtKB-KW"/>
</dbReference>
<evidence type="ECO:0000256" key="5">
    <source>
        <dbReference type="ARBA" id="ARBA00023163"/>
    </source>
</evidence>
<name>A0A7Y7U5Z4_9BACT</name>
<dbReference type="InterPro" id="IPR003018">
    <property type="entry name" value="GAF"/>
</dbReference>
<protein>
    <submittedName>
        <fullName evidence="8">Sigma 54-interacting transcriptional regulator</fullName>
    </submittedName>
</protein>
<dbReference type="InterPro" id="IPR027417">
    <property type="entry name" value="P-loop_NTPase"/>
</dbReference>
<dbReference type="Gene3D" id="1.10.8.60">
    <property type="match status" value="1"/>
</dbReference>
<feature type="domain" description="Sigma-54 factor interaction" evidence="7">
    <location>
        <begin position="769"/>
        <end position="998"/>
    </location>
</feature>
<dbReference type="RefSeq" id="WP_176909147.1">
    <property type="nucleotide sequence ID" value="NZ_JABKAU010000026.1"/>
</dbReference>
<dbReference type="PROSITE" id="PS00688">
    <property type="entry name" value="SIGMA54_INTERACT_3"/>
    <property type="match status" value="1"/>
</dbReference>
<dbReference type="SUPFAM" id="SSF52540">
    <property type="entry name" value="P-loop containing nucleoside triphosphate hydrolases"/>
    <property type="match status" value="1"/>
</dbReference>
<dbReference type="AlphaFoldDB" id="A0A7Y7U5Z4"/>
<dbReference type="PANTHER" id="PTHR32071">
    <property type="entry name" value="TRANSCRIPTIONAL REGULATORY PROTEIN"/>
    <property type="match status" value="1"/>
</dbReference>
<evidence type="ECO:0000259" key="7">
    <source>
        <dbReference type="PROSITE" id="PS50045"/>
    </source>
</evidence>
<keyword evidence="1" id="KW-0547">Nucleotide-binding</keyword>
<dbReference type="InterPro" id="IPR029016">
    <property type="entry name" value="GAF-like_dom_sf"/>
</dbReference>
<dbReference type="PROSITE" id="PS50045">
    <property type="entry name" value="SIGMA54_INTERACT_4"/>
    <property type="match status" value="1"/>
</dbReference>
<keyword evidence="4" id="KW-0238">DNA-binding</keyword>
<accession>A0A7Y7U5Z4</accession>
<organism evidence="8 9">
    <name type="scientific">Hymenobacter lapidiphilus</name>
    <dbReference type="NCBI Taxonomy" id="2608003"/>
    <lineage>
        <taxon>Bacteria</taxon>
        <taxon>Pseudomonadati</taxon>
        <taxon>Bacteroidota</taxon>
        <taxon>Cytophagia</taxon>
        <taxon>Cytophagales</taxon>
        <taxon>Hymenobacteraceae</taxon>
        <taxon>Hymenobacter</taxon>
    </lineage>
</organism>